<dbReference type="InterPro" id="IPR036890">
    <property type="entry name" value="HATPase_C_sf"/>
</dbReference>
<feature type="domain" description="PAC" evidence="10">
    <location>
        <begin position="276"/>
        <end position="339"/>
    </location>
</feature>
<evidence type="ECO:0000259" key="8">
    <source>
        <dbReference type="PROSITE" id="PS50109"/>
    </source>
</evidence>
<keyword evidence="4 11" id="KW-0418">Kinase</keyword>
<keyword evidence="6" id="KW-0902">Two-component regulatory system</keyword>
<keyword evidence="5" id="KW-0067">ATP-binding</keyword>
<dbReference type="InterPro" id="IPR000014">
    <property type="entry name" value="PAS"/>
</dbReference>
<protein>
    <submittedName>
        <fullName evidence="11">Signal-transducing histidine kinase</fullName>
    </submittedName>
</protein>
<dbReference type="PhylomeDB" id="Q8TU70"/>
<dbReference type="Gene3D" id="3.30.450.40">
    <property type="match status" value="1"/>
</dbReference>
<dbReference type="Proteomes" id="UP000002487">
    <property type="component" value="Chromosome"/>
</dbReference>
<dbReference type="SUPFAM" id="SSF55781">
    <property type="entry name" value="GAF domain-like"/>
    <property type="match status" value="1"/>
</dbReference>
<dbReference type="PROSITE" id="PS50113">
    <property type="entry name" value="PAC"/>
    <property type="match status" value="5"/>
</dbReference>
<dbReference type="Gene3D" id="3.30.565.10">
    <property type="entry name" value="Histidine kinase-like ATPase, C-terminal domain"/>
    <property type="match status" value="1"/>
</dbReference>
<keyword evidence="7" id="KW-0175">Coiled coil</keyword>
<dbReference type="Pfam" id="PF08447">
    <property type="entry name" value="PAS_3"/>
    <property type="match status" value="1"/>
</dbReference>
<organism evidence="11 12">
    <name type="scientific">Methanosarcina acetivorans (strain ATCC 35395 / DSM 2834 / JCM 12185 / C2A)</name>
    <dbReference type="NCBI Taxonomy" id="188937"/>
    <lineage>
        <taxon>Archaea</taxon>
        <taxon>Methanobacteriati</taxon>
        <taxon>Methanobacteriota</taxon>
        <taxon>Stenosarchaea group</taxon>
        <taxon>Methanomicrobia</taxon>
        <taxon>Methanosarcinales</taxon>
        <taxon>Methanosarcinaceae</taxon>
        <taxon>Methanosarcina</taxon>
    </lineage>
</organism>
<evidence type="ECO:0000313" key="11">
    <source>
        <dbReference type="EMBL" id="AAM03656.1"/>
    </source>
</evidence>
<dbReference type="Pfam" id="PF08448">
    <property type="entry name" value="PAS_4"/>
    <property type="match status" value="2"/>
</dbReference>
<dbReference type="InterPro" id="IPR013655">
    <property type="entry name" value="PAS_fold_3"/>
</dbReference>
<name>Q8TU70_METAC</name>
<dbReference type="Pfam" id="PF02518">
    <property type="entry name" value="HATPase_c"/>
    <property type="match status" value="1"/>
</dbReference>
<dbReference type="SUPFAM" id="SSF55874">
    <property type="entry name" value="ATPase domain of HSP90 chaperone/DNA topoisomerase II/histidine kinase"/>
    <property type="match status" value="1"/>
</dbReference>
<evidence type="ECO:0000256" key="7">
    <source>
        <dbReference type="SAM" id="Coils"/>
    </source>
</evidence>
<dbReference type="Pfam" id="PF13185">
    <property type="entry name" value="GAF_2"/>
    <property type="match status" value="1"/>
</dbReference>
<evidence type="ECO:0000256" key="3">
    <source>
        <dbReference type="ARBA" id="ARBA00022741"/>
    </source>
</evidence>
<dbReference type="SMART" id="SM00086">
    <property type="entry name" value="PAC"/>
    <property type="match status" value="5"/>
</dbReference>
<dbReference type="GO" id="GO:0005524">
    <property type="term" value="F:ATP binding"/>
    <property type="evidence" value="ECO:0007669"/>
    <property type="project" value="UniProtKB-KW"/>
</dbReference>
<dbReference type="PROSITE" id="PS50109">
    <property type="entry name" value="HIS_KIN"/>
    <property type="match status" value="1"/>
</dbReference>
<dbReference type="InterPro" id="IPR003018">
    <property type="entry name" value="GAF"/>
</dbReference>
<feature type="domain" description="PAC" evidence="10">
    <location>
        <begin position="595"/>
        <end position="646"/>
    </location>
</feature>
<feature type="domain" description="PAC" evidence="10">
    <location>
        <begin position="993"/>
        <end position="1045"/>
    </location>
</feature>
<dbReference type="Gene3D" id="2.10.70.100">
    <property type="match status" value="1"/>
</dbReference>
<feature type="domain" description="PAS" evidence="9">
    <location>
        <begin position="700"/>
        <end position="744"/>
    </location>
</feature>
<feature type="domain" description="PAS" evidence="9">
    <location>
        <begin position="217"/>
        <end position="287"/>
    </location>
</feature>
<dbReference type="InterPro" id="IPR000700">
    <property type="entry name" value="PAS-assoc_C"/>
</dbReference>
<feature type="domain" description="PAS" evidence="9">
    <location>
        <begin position="795"/>
        <end position="864"/>
    </location>
</feature>
<dbReference type="CDD" id="cd00130">
    <property type="entry name" value="PAS"/>
    <property type="match status" value="5"/>
</dbReference>
<feature type="coiled-coil region" evidence="7">
    <location>
        <begin position="904"/>
        <end position="931"/>
    </location>
</feature>
<dbReference type="EMBL" id="AE010299">
    <property type="protein sequence ID" value="AAM03656.1"/>
    <property type="molecule type" value="Genomic_DNA"/>
</dbReference>
<dbReference type="FunFam" id="3.30.450.20:FF:000088">
    <property type="entry name" value="Sensory transduction histidine kinase"/>
    <property type="match status" value="1"/>
</dbReference>
<dbReference type="PANTHER" id="PTHR43065">
    <property type="entry name" value="SENSOR HISTIDINE KINASE"/>
    <property type="match status" value="1"/>
</dbReference>
<dbReference type="PROSITE" id="PS50112">
    <property type="entry name" value="PAS"/>
    <property type="match status" value="5"/>
</dbReference>
<feature type="coiled-coil region" evidence="7">
    <location>
        <begin position="497"/>
        <end position="531"/>
    </location>
</feature>
<dbReference type="InterPro" id="IPR025847">
    <property type="entry name" value="MEDS_domain"/>
</dbReference>
<dbReference type="GO" id="GO:0007165">
    <property type="term" value="P:signal transduction"/>
    <property type="evidence" value="ECO:0000318"/>
    <property type="project" value="GO_Central"/>
</dbReference>
<dbReference type="PANTHER" id="PTHR43065:SF23">
    <property type="entry name" value="SENSOR HISTIDINE KINASE PDTAS"/>
    <property type="match status" value="1"/>
</dbReference>
<dbReference type="InterPro" id="IPR001610">
    <property type="entry name" value="PAC"/>
</dbReference>
<dbReference type="GO" id="GO:0006355">
    <property type="term" value="P:regulation of DNA-templated transcription"/>
    <property type="evidence" value="ECO:0007669"/>
    <property type="project" value="InterPro"/>
</dbReference>
<dbReference type="InterPro" id="IPR013656">
    <property type="entry name" value="PAS_4"/>
</dbReference>
<accession>Q8TU70</accession>
<dbReference type="InterPro" id="IPR029016">
    <property type="entry name" value="GAF-like_dom_sf"/>
</dbReference>
<dbReference type="SUPFAM" id="SSF55785">
    <property type="entry name" value="PYP-like sensor domain (PAS domain)"/>
    <property type="match status" value="5"/>
</dbReference>
<dbReference type="SMART" id="SM00065">
    <property type="entry name" value="GAF"/>
    <property type="match status" value="1"/>
</dbReference>
<dbReference type="InterPro" id="IPR003594">
    <property type="entry name" value="HATPase_dom"/>
</dbReference>
<keyword evidence="1" id="KW-0597">Phosphoprotein</keyword>
<feature type="domain" description="PAS" evidence="9">
    <location>
        <begin position="921"/>
        <end position="991"/>
    </location>
</feature>
<dbReference type="Pfam" id="PF14417">
    <property type="entry name" value="MEDS"/>
    <property type="match status" value="1"/>
</dbReference>
<dbReference type="AlphaFoldDB" id="Q8TU70"/>
<dbReference type="InterPro" id="IPR011495">
    <property type="entry name" value="Sig_transdc_His_kin_sub2_dim/P"/>
</dbReference>
<feature type="domain" description="PAS" evidence="9">
    <location>
        <begin position="521"/>
        <end position="567"/>
    </location>
</feature>
<feature type="domain" description="PAC" evidence="10">
    <location>
        <begin position="746"/>
        <end position="798"/>
    </location>
</feature>
<evidence type="ECO:0000313" key="12">
    <source>
        <dbReference type="Proteomes" id="UP000002487"/>
    </source>
</evidence>
<proteinExistence type="predicted"/>
<dbReference type="SMART" id="SM00091">
    <property type="entry name" value="PAS"/>
    <property type="match status" value="5"/>
</dbReference>
<dbReference type="NCBIfam" id="TIGR00229">
    <property type="entry name" value="sensory_box"/>
    <property type="match status" value="5"/>
</dbReference>
<dbReference type="Gene3D" id="3.30.450.20">
    <property type="entry name" value="PAS domain"/>
    <property type="match status" value="5"/>
</dbReference>
<dbReference type="KEGG" id="mac:MA_0203"/>
<keyword evidence="3" id="KW-0547">Nucleotide-binding</keyword>
<dbReference type="Pfam" id="PF13426">
    <property type="entry name" value="PAS_9"/>
    <property type="match status" value="1"/>
</dbReference>
<keyword evidence="2" id="KW-0808">Transferase</keyword>
<gene>
    <name evidence="11" type="ordered locus">MA_0203</name>
</gene>
<dbReference type="HOGENOM" id="CLU_000445_114_57_2"/>
<dbReference type="EnsemblBacteria" id="AAM03656">
    <property type="protein sequence ID" value="AAM03656"/>
    <property type="gene ID" value="MA_0203"/>
</dbReference>
<dbReference type="InParanoid" id="Q8TU70"/>
<dbReference type="InterPro" id="IPR013767">
    <property type="entry name" value="PAS_fold"/>
</dbReference>
<evidence type="ECO:0000256" key="5">
    <source>
        <dbReference type="ARBA" id="ARBA00022840"/>
    </source>
</evidence>
<dbReference type="InterPro" id="IPR035965">
    <property type="entry name" value="PAS-like_dom_sf"/>
</dbReference>
<keyword evidence="12" id="KW-1185">Reference proteome</keyword>
<feature type="domain" description="Histidine kinase" evidence="8">
    <location>
        <begin position="1053"/>
        <end position="1271"/>
    </location>
</feature>
<evidence type="ECO:0000259" key="9">
    <source>
        <dbReference type="PROSITE" id="PS50112"/>
    </source>
</evidence>
<feature type="coiled-coil region" evidence="7">
    <location>
        <begin position="634"/>
        <end position="682"/>
    </location>
</feature>
<evidence type="ECO:0000256" key="4">
    <source>
        <dbReference type="ARBA" id="ARBA00022777"/>
    </source>
</evidence>
<dbReference type="Pfam" id="PF00989">
    <property type="entry name" value="PAS"/>
    <property type="match status" value="1"/>
</dbReference>
<evidence type="ECO:0000256" key="6">
    <source>
        <dbReference type="ARBA" id="ARBA00023012"/>
    </source>
</evidence>
<evidence type="ECO:0000256" key="2">
    <source>
        <dbReference type="ARBA" id="ARBA00022679"/>
    </source>
</evidence>
<evidence type="ECO:0000259" key="10">
    <source>
        <dbReference type="PROSITE" id="PS50113"/>
    </source>
</evidence>
<feature type="domain" description="PAC" evidence="10">
    <location>
        <begin position="868"/>
        <end position="920"/>
    </location>
</feature>
<evidence type="ECO:0000256" key="1">
    <source>
        <dbReference type="ARBA" id="ARBA00022553"/>
    </source>
</evidence>
<dbReference type="STRING" id="188937.MA_0203"/>
<dbReference type="GO" id="GO:0000155">
    <property type="term" value="F:phosphorelay sensor kinase activity"/>
    <property type="evidence" value="ECO:0000318"/>
    <property type="project" value="GO_Central"/>
</dbReference>
<dbReference type="SMART" id="SM00387">
    <property type="entry name" value="HATPase_c"/>
    <property type="match status" value="1"/>
</dbReference>
<reference evidence="11 12" key="1">
    <citation type="journal article" date="2002" name="Genome Res.">
        <title>The genome of Methanosarcina acetivorans reveals extensive metabolic and physiological diversity.</title>
        <authorList>
            <person name="Galagan J.E."/>
            <person name="Nusbaum C."/>
            <person name="Roy A."/>
            <person name="Endrizzi M.G."/>
            <person name="Macdonald P."/>
            <person name="FitzHugh W."/>
            <person name="Calvo S."/>
            <person name="Engels R."/>
            <person name="Smirnov S."/>
            <person name="Atnoor D."/>
            <person name="Brown A."/>
            <person name="Allen N."/>
            <person name="Naylor J."/>
            <person name="Stange-Thomann N."/>
            <person name="DeArellano K."/>
            <person name="Johnson R."/>
            <person name="Linton L."/>
            <person name="McEwan P."/>
            <person name="McKernan K."/>
            <person name="Talamas J."/>
            <person name="Tirrell A."/>
            <person name="Ye W."/>
            <person name="Zimmer A."/>
            <person name="Barber R.D."/>
            <person name="Cann I."/>
            <person name="Graham D.E."/>
            <person name="Grahame D.A."/>
            <person name="Guss A."/>
            <person name="Hedderich R."/>
            <person name="Ingram-Smith C."/>
            <person name="Kuettner C.H."/>
            <person name="Krzycki J.A."/>
            <person name="Leigh J.A."/>
            <person name="Li W."/>
            <person name="Liu J."/>
            <person name="Mukhopadhyay B."/>
            <person name="Reeve J.N."/>
            <person name="Smith K."/>
            <person name="Springer T.A."/>
            <person name="Umayam L.A."/>
            <person name="White O."/>
            <person name="White R.H."/>
            <person name="de Macario E.C."/>
            <person name="Ferry J.G."/>
            <person name="Jarrell K.F."/>
            <person name="Jing H."/>
            <person name="Macario A.J.L."/>
            <person name="Paulsen I."/>
            <person name="Pritchett M."/>
            <person name="Sowers K.R."/>
            <person name="Swanson R.V."/>
            <person name="Zinder S.H."/>
            <person name="Lander E."/>
            <person name="Metcalf W.W."/>
            <person name="Birren B."/>
        </authorList>
    </citation>
    <scope>NUCLEOTIDE SEQUENCE [LARGE SCALE GENOMIC DNA]</scope>
    <source>
        <strain evidence="12">ATCC 35395 / DSM 2834 / JCM 12185 / C2A</strain>
    </source>
</reference>
<dbReference type="InterPro" id="IPR005467">
    <property type="entry name" value="His_kinase_dom"/>
</dbReference>
<dbReference type="Pfam" id="PF07568">
    <property type="entry name" value="HisKA_2"/>
    <property type="match status" value="1"/>
</dbReference>
<sequence>MYHQNWRKYGMRKYLRNSGIDIVGNVSFGTHFCQFYQTKEDLMDMLVPYFKAGLESNEFCMWVTSQPLEVEKAKKALRKSVPDLDIYLEKGQIEIIPCTCWYLNEGIFDSRRILNGYVEKLDQALANGYDGLRLSESTFWGGKKDWNNFVNYEKEIDRVIGNYHMLALSTCPLDRCSATEIIEVVSSHQFSLIKKEGKWEREDNFGRKKAEEAAVRDAGDWEQTFDAIPDLIAILDTEYQIVRANRAMAVKLGVTPEECIGQTCYRIIHGKSKPPSSCPHRQLLKDGAEHTAEVYEDCLGGYSIVSVSPLYDSKGKLTGSIHVARDINERKQEEHRIHRYNRILGEINRIFSNVVQAKTEKELGNACLSVALEMTGSQIGFIGELGIDGILHDIAISESGLDQCLMYDKTGHRYRPGVLVVHGLYGSVVNSGKSFFTNDPPSHFDSIGVPNGHPPLTSFLGVPLVQDGKTIGVLTVANREGGYSCEQQEDLEAIAPAVTQALQRKKAEQERKRAEEALIRRENEFRTLAENSPDMIARFDRQNHHTYVNPAAAEVYDLSQEEIIGKTHSELGRNLKHVTFWEKHNEKVFTTGNSETMEFHYTSSQGKECHFNTRIVPEFVNGKVTSVLAISRDITDIKEAEAKLKETLDNLENLVKERTAQLEKAYNLLKENEKGLAEAQRMAHLGNWDWNLVTGEIHCSDELYRIFGLNPREFSTICSEALSYVHPDDRDHVNDAIKKALDGKPCSIDFRIISTDGAERIVHAQGEVVCDEKNTPVRIKGIVQDITERKRAEEKIQILANAVESSDDAIITKSLDGIITSWNKGAEKVYGYSAEEVLGKPISILEPSFFGGETKKLTEMVKQGERVHHHETMRLRKDGTRISVSMALSPVFDIHGNLTAISAITRDITESKRAEDKLRESEEKYRNIVETANEGVLIIDDNAMITYANKKMTDMSGYRLEEGIGRSIWDFISEGSKAIAKLNLKRRRQGANGSYELKLIRGDGSPLWVLINAKSLFDKDGKFAGSLSMLTDVTERKEAEETLANLEIARKKEIHHRIKNNLQVISSLLDLQAEKFNSREDIKDSEVLEAFRESQDRVISMALIHEELYKGGEFDTLDFSSYIEELTENLFLTYRLGNTDISLNMDLEENIFFDMDTAVPLGMIINELVSNSFKYAFQGRNRGEIRIKFRREENGKYINSGVKSKNGGCKSNNFTLTVSDNGVGIPENFDIEDLDSLGFQLITSLVDQLDGKLELKRNNGTEFTVRFTVRDKNE</sequence>